<evidence type="ECO:0000313" key="5">
    <source>
        <dbReference type="Proteomes" id="UP000663834"/>
    </source>
</evidence>
<name>A0A815A6R9_9BILA</name>
<dbReference type="AlphaFoldDB" id="A0A815A6R9"/>
<comment type="caution">
    <text evidence="3">The sequence shown here is derived from an EMBL/GenBank/DDBJ whole genome shotgun (WGS) entry which is preliminary data.</text>
</comment>
<feature type="domain" description="C2H2-type" evidence="2">
    <location>
        <begin position="1"/>
        <end position="29"/>
    </location>
</feature>
<keyword evidence="1" id="KW-0863">Zinc-finger</keyword>
<keyword evidence="1" id="KW-0479">Metal-binding</keyword>
<dbReference type="EMBL" id="CAJNRE010009757">
    <property type="protein sequence ID" value="CAF2084865.1"/>
    <property type="molecule type" value="Genomic_DNA"/>
</dbReference>
<evidence type="ECO:0000313" key="3">
    <source>
        <dbReference type="EMBL" id="CAF1251906.1"/>
    </source>
</evidence>
<dbReference type="Proteomes" id="UP000663824">
    <property type="component" value="Unassembled WGS sequence"/>
</dbReference>
<accession>A0A815A6R9</accession>
<dbReference type="PROSITE" id="PS50157">
    <property type="entry name" value="ZINC_FINGER_C2H2_2"/>
    <property type="match status" value="1"/>
</dbReference>
<evidence type="ECO:0000256" key="1">
    <source>
        <dbReference type="PROSITE-ProRule" id="PRU00042"/>
    </source>
</evidence>
<evidence type="ECO:0000259" key="2">
    <source>
        <dbReference type="PROSITE" id="PS50157"/>
    </source>
</evidence>
<gene>
    <name evidence="3" type="ORF">KQP761_LOCUS2334</name>
    <name evidence="4" type="ORF">MBJ925_LOCUS19326</name>
</gene>
<protein>
    <recommendedName>
        <fullName evidence="2">C2H2-type domain-containing protein</fullName>
    </recommendedName>
</protein>
<proteinExistence type="predicted"/>
<dbReference type="PROSITE" id="PS00028">
    <property type="entry name" value="ZINC_FINGER_C2H2_1"/>
    <property type="match status" value="1"/>
</dbReference>
<reference evidence="3" key="1">
    <citation type="submission" date="2021-02" db="EMBL/GenBank/DDBJ databases">
        <authorList>
            <person name="Nowell W R."/>
        </authorList>
    </citation>
    <scope>NUCLEOTIDE SEQUENCE</scope>
</reference>
<dbReference type="GO" id="GO:0008270">
    <property type="term" value="F:zinc ion binding"/>
    <property type="evidence" value="ECO:0007669"/>
    <property type="project" value="UniProtKB-KW"/>
</dbReference>
<dbReference type="Proteomes" id="UP000663834">
    <property type="component" value="Unassembled WGS sequence"/>
</dbReference>
<sequence length="814" mass="94704">MHCYICKIDFNTLSAYVKHQRDLHSHSKNVRLVCSCGGSFSSLRSLQAHWCRFHRHEKEHEEMQQDVQLESDDIEMINPNIQEDYVSHDEQDDDMTNESTDTRYTDEGLTEEEVLKTFEKRILYLVLTLQTTFYTSEAAIQFVISNLMELLLVISTENLNAKVLAVCLDKLKSSHIRRKKAAEYFQYIEPISRSYKAITKTNETKTVKYTYVPFLQSLKNYLRLPEVQVDIHRVLPDYDPSCIQDTYDAIFSRSHPNFQKSIYLKIELNSDDLTITNPISHRSHSIFFFYWSLLNVSREKRSAQTAKRLIAACPKWARKYNSLAHTMDDFLLGINELSTTGITINVNGNDVTYFGGLFISLGDYPAQMSLNGFKESVSATHFCHLCDIQNNDLEEDIGHQFETITAAQYKERCDDLEKVQNNKQSFEYLSKKYGINCRSIFNEVYDVPRQCPYDIMHTLLEGVLPNHLNAFLDFCVTNSYFTMNEFCREVNQFPYDETELKSKPHLDLAADELKKQNNLGMPLTSMQTFHLFINLPFILKKLLNSSNFPQYQAVLICVDILSLCFAHTINSSTHDQLHQFIIKHNYQFKQLYPGKMKFKFHFMTHFPEIMRDFGPLPYTSCLATERKHQFFKGNKVRNLKNPPLMLARRHELWLCVNDHSQDGSLSHTSLQNAPHGRLDNQQPISNAQIQFVIKNFRNLPFKPRSTLKAFYTSGHTYSKNSIINVSNEHFPTCPRVGKIKWILYDGKNCAFICNMFTIKGYVQQLRAFEVQESSTIDYFLLDNICYKKPLKLVAFMDGSLYFPLHPYGKSLTII</sequence>
<dbReference type="InterPro" id="IPR013087">
    <property type="entry name" value="Znf_C2H2_type"/>
</dbReference>
<keyword evidence="1" id="KW-0862">Zinc</keyword>
<dbReference type="OrthoDB" id="10034966at2759"/>
<dbReference type="EMBL" id="CAJNOW010000145">
    <property type="protein sequence ID" value="CAF1251906.1"/>
    <property type="molecule type" value="Genomic_DNA"/>
</dbReference>
<evidence type="ECO:0000313" key="4">
    <source>
        <dbReference type="EMBL" id="CAF2084865.1"/>
    </source>
</evidence>
<organism evidence="3 5">
    <name type="scientific">Rotaria magnacalcarata</name>
    <dbReference type="NCBI Taxonomy" id="392030"/>
    <lineage>
        <taxon>Eukaryota</taxon>
        <taxon>Metazoa</taxon>
        <taxon>Spiralia</taxon>
        <taxon>Gnathifera</taxon>
        <taxon>Rotifera</taxon>
        <taxon>Eurotatoria</taxon>
        <taxon>Bdelloidea</taxon>
        <taxon>Philodinida</taxon>
        <taxon>Philodinidae</taxon>
        <taxon>Rotaria</taxon>
    </lineage>
</organism>